<dbReference type="InterPro" id="IPR035906">
    <property type="entry name" value="MetI-like_sf"/>
</dbReference>
<dbReference type="InterPro" id="IPR000515">
    <property type="entry name" value="MetI-like"/>
</dbReference>
<evidence type="ECO:0000256" key="4">
    <source>
        <dbReference type="ARBA" id="ARBA00022692"/>
    </source>
</evidence>
<dbReference type="PANTHER" id="PTHR43744">
    <property type="entry name" value="ABC TRANSPORTER PERMEASE PROTEIN MG189-RELATED-RELATED"/>
    <property type="match status" value="1"/>
</dbReference>
<evidence type="ECO:0000313" key="9">
    <source>
        <dbReference type="EMBL" id="GFP78458.1"/>
    </source>
</evidence>
<evidence type="ECO:0000259" key="8">
    <source>
        <dbReference type="PROSITE" id="PS50928"/>
    </source>
</evidence>
<feature type="transmembrane region" description="Helical" evidence="7">
    <location>
        <begin position="200"/>
        <end position="221"/>
    </location>
</feature>
<comment type="caution">
    <text evidence="9">The sequence shown here is derived from an EMBL/GenBank/DDBJ whole genome shotgun (WGS) entry which is preliminary data.</text>
</comment>
<dbReference type="EMBL" id="BLZR01000002">
    <property type="protein sequence ID" value="GFP78458.1"/>
    <property type="molecule type" value="Genomic_DNA"/>
</dbReference>
<protein>
    <submittedName>
        <fullName evidence="9">Diacetylchitobiose uptake system permease protein NgcG</fullName>
    </submittedName>
</protein>
<keyword evidence="4 7" id="KW-0812">Transmembrane</keyword>
<keyword evidence="3" id="KW-1003">Cell membrane</keyword>
<evidence type="ECO:0000256" key="2">
    <source>
        <dbReference type="ARBA" id="ARBA00022448"/>
    </source>
</evidence>
<evidence type="ECO:0000256" key="1">
    <source>
        <dbReference type="ARBA" id="ARBA00004651"/>
    </source>
</evidence>
<dbReference type="CDD" id="cd06261">
    <property type="entry name" value="TM_PBP2"/>
    <property type="match status" value="1"/>
</dbReference>
<reference evidence="9 10" key="1">
    <citation type="submission" date="2020-07" db="EMBL/GenBank/DDBJ databases">
        <title>A new beta-1,3-glucan-decomposing anaerobic bacterium isolated from anoxic soil subjected to biological soil disinfestation.</title>
        <authorList>
            <person name="Ueki A."/>
            <person name="Tonouchi A."/>
        </authorList>
    </citation>
    <scope>NUCLEOTIDE SEQUENCE [LARGE SCALE GENOMIC DNA]</scope>
    <source>
        <strain evidence="9 10">TW1</strain>
    </source>
</reference>
<evidence type="ECO:0000313" key="10">
    <source>
        <dbReference type="Proteomes" id="UP000580568"/>
    </source>
</evidence>
<evidence type="ECO:0000256" key="6">
    <source>
        <dbReference type="ARBA" id="ARBA00023136"/>
    </source>
</evidence>
<dbReference type="Proteomes" id="UP000580568">
    <property type="component" value="Unassembled WGS sequence"/>
</dbReference>
<evidence type="ECO:0000256" key="3">
    <source>
        <dbReference type="ARBA" id="ARBA00022475"/>
    </source>
</evidence>
<feature type="domain" description="ABC transmembrane type-1" evidence="8">
    <location>
        <begin position="90"/>
        <end position="279"/>
    </location>
</feature>
<feature type="transmembrane region" description="Helical" evidence="7">
    <location>
        <begin position="26"/>
        <end position="48"/>
    </location>
</feature>
<dbReference type="PANTHER" id="PTHR43744:SF6">
    <property type="entry name" value="ABC TRANSPORTER PERMEASE PROTEIN YESQ-RELATED"/>
    <property type="match status" value="1"/>
</dbReference>
<dbReference type="SUPFAM" id="SSF161098">
    <property type="entry name" value="MetI-like"/>
    <property type="match status" value="1"/>
</dbReference>
<sequence length="294" mass="32992">MFKSKISNKGYGAITTFDLKRKPVKLAYLIMIIICFVIVIASIVPPLWVMLSSFKSQEEFFRQPPTFWPDQFHPERLAETWNKLDFIKYYKNSLIAVVGSVVCAIVFNGLLAYVIAIIKPRGSKVIHALVMISLMIPATTSLVPVFKNIVALHLNNQITPLWFVAGANAFYVILYITFFKSIPTSLIEAARLDGCSDFQIFFKIVAPLSKAINMVIGMYAVNAAWSDFLLPYLVLKKDSSFTVMVKLFVARQGGKMTPDQLMMCITLAIIPPIILFILFQKQITAGAMEGSIKE</sequence>
<dbReference type="AlphaFoldDB" id="A0A6V8ST78"/>
<accession>A0A6V8ST78</accession>
<feature type="transmembrane region" description="Helical" evidence="7">
    <location>
        <begin position="260"/>
        <end position="279"/>
    </location>
</feature>
<keyword evidence="2 7" id="KW-0813">Transport</keyword>
<evidence type="ECO:0000256" key="7">
    <source>
        <dbReference type="RuleBase" id="RU363032"/>
    </source>
</evidence>
<name>A0A6V8ST78_9CLOT</name>
<dbReference type="GO" id="GO:0005886">
    <property type="term" value="C:plasma membrane"/>
    <property type="evidence" value="ECO:0007669"/>
    <property type="project" value="UniProtKB-SubCell"/>
</dbReference>
<dbReference type="GO" id="GO:0055085">
    <property type="term" value="P:transmembrane transport"/>
    <property type="evidence" value="ECO:0007669"/>
    <property type="project" value="InterPro"/>
</dbReference>
<dbReference type="Pfam" id="PF00528">
    <property type="entry name" value="BPD_transp_1"/>
    <property type="match status" value="1"/>
</dbReference>
<feature type="transmembrane region" description="Helical" evidence="7">
    <location>
        <begin position="94"/>
        <end position="118"/>
    </location>
</feature>
<comment type="subcellular location">
    <subcellularLocation>
        <location evidence="1 7">Cell membrane</location>
        <topology evidence="1 7">Multi-pass membrane protein</topology>
    </subcellularLocation>
</comment>
<comment type="similarity">
    <text evidence="7">Belongs to the binding-protein-dependent transport system permease family.</text>
</comment>
<proteinExistence type="inferred from homology"/>
<feature type="transmembrane region" description="Helical" evidence="7">
    <location>
        <begin position="125"/>
        <end position="146"/>
    </location>
</feature>
<dbReference type="RefSeq" id="WP_183279956.1">
    <property type="nucleotide sequence ID" value="NZ_BLZR01000002.1"/>
</dbReference>
<organism evidence="9 10">
    <name type="scientific">Clostridium fungisolvens</name>
    <dbReference type="NCBI Taxonomy" id="1604897"/>
    <lineage>
        <taxon>Bacteria</taxon>
        <taxon>Bacillati</taxon>
        <taxon>Bacillota</taxon>
        <taxon>Clostridia</taxon>
        <taxon>Eubacteriales</taxon>
        <taxon>Clostridiaceae</taxon>
        <taxon>Clostridium</taxon>
    </lineage>
</organism>
<feature type="transmembrane region" description="Helical" evidence="7">
    <location>
        <begin position="158"/>
        <end position="179"/>
    </location>
</feature>
<dbReference type="Gene3D" id="1.10.3720.10">
    <property type="entry name" value="MetI-like"/>
    <property type="match status" value="1"/>
</dbReference>
<dbReference type="PROSITE" id="PS50928">
    <property type="entry name" value="ABC_TM1"/>
    <property type="match status" value="1"/>
</dbReference>
<keyword evidence="10" id="KW-1185">Reference proteome</keyword>
<keyword evidence="6 7" id="KW-0472">Membrane</keyword>
<gene>
    <name evidence="9" type="ORF">bsdtw1_04683</name>
</gene>
<keyword evidence="5 7" id="KW-1133">Transmembrane helix</keyword>
<evidence type="ECO:0000256" key="5">
    <source>
        <dbReference type="ARBA" id="ARBA00022989"/>
    </source>
</evidence>